<keyword evidence="2" id="KW-1185">Reference proteome</keyword>
<dbReference type="Proteomes" id="UP000252586">
    <property type="component" value="Unassembled WGS sequence"/>
</dbReference>
<dbReference type="STRING" id="1210090.GCA_001613185_02476"/>
<comment type="caution">
    <text evidence="1">The sequence shown here is derived from an EMBL/GenBank/DDBJ whole genome shotgun (WGS) entry which is preliminary data.</text>
</comment>
<dbReference type="OrthoDB" id="4775600at2"/>
<name>A0A366CY24_9NOCA</name>
<dbReference type="AlphaFoldDB" id="A0A366CY24"/>
<accession>A0A366CY24</accession>
<evidence type="ECO:0000313" key="1">
    <source>
        <dbReference type="EMBL" id="RBO82109.1"/>
    </source>
</evidence>
<dbReference type="EMBL" id="QNRE01000025">
    <property type="protein sequence ID" value="RBO82109.1"/>
    <property type="molecule type" value="Genomic_DNA"/>
</dbReference>
<dbReference type="RefSeq" id="WP_067508032.1">
    <property type="nucleotide sequence ID" value="NZ_QNRE01000025.1"/>
</dbReference>
<proteinExistence type="predicted"/>
<sequence length="82" mass="9331">MTAEFVDELPPTSGRRRLAEFATELREQPGRWARWPNPIYETSAISIASKVRRGQYRAFPGGEFEAEHRDGVVYARYVGGES</sequence>
<protein>
    <submittedName>
        <fullName evidence="1">Uncharacterized protein</fullName>
    </submittedName>
</protein>
<gene>
    <name evidence="1" type="ORF">DFR74_12564</name>
</gene>
<organism evidence="1 2">
    <name type="scientific">Nocardia puris</name>
    <dbReference type="NCBI Taxonomy" id="208602"/>
    <lineage>
        <taxon>Bacteria</taxon>
        <taxon>Bacillati</taxon>
        <taxon>Actinomycetota</taxon>
        <taxon>Actinomycetes</taxon>
        <taxon>Mycobacteriales</taxon>
        <taxon>Nocardiaceae</taxon>
        <taxon>Nocardia</taxon>
    </lineage>
</organism>
<reference evidence="1 2" key="1">
    <citation type="submission" date="2018-06" db="EMBL/GenBank/DDBJ databases">
        <title>Genomic Encyclopedia of Type Strains, Phase IV (KMG-IV): sequencing the most valuable type-strain genomes for metagenomic binning, comparative biology and taxonomic classification.</title>
        <authorList>
            <person name="Goeker M."/>
        </authorList>
    </citation>
    <scope>NUCLEOTIDE SEQUENCE [LARGE SCALE GENOMIC DNA]</scope>
    <source>
        <strain evidence="1 2">DSM 44599</strain>
    </source>
</reference>
<evidence type="ECO:0000313" key="2">
    <source>
        <dbReference type="Proteomes" id="UP000252586"/>
    </source>
</evidence>